<name>A0ABR4AGH3_9LECA</name>
<protein>
    <submittedName>
        <fullName evidence="1">Uncharacterized protein</fullName>
    </submittedName>
</protein>
<dbReference type="Proteomes" id="UP001590950">
    <property type="component" value="Unassembled WGS sequence"/>
</dbReference>
<comment type="caution">
    <text evidence="1">The sequence shown here is derived from an EMBL/GenBank/DDBJ whole genome shotgun (WGS) entry which is preliminary data.</text>
</comment>
<gene>
    <name evidence="1" type="ORF">N7G274_002883</name>
</gene>
<proteinExistence type="predicted"/>
<dbReference type="EMBL" id="JBEFKJ010000009">
    <property type="protein sequence ID" value="KAL2044178.1"/>
    <property type="molecule type" value="Genomic_DNA"/>
</dbReference>
<keyword evidence="2" id="KW-1185">Reference proteome</keyword>
<sequence>MIRQMIIGGIPDNACCFATGGNTLSSLRHSEDLDGSVSDGVTCFSRNGMIDPMLIYETSFPAPKEPQFSPSLHGHHSGRIMVARVDITYEYHHTTDLDSTVGTQSGRPWHLLGRLYGSLSSNDYT</sequence>
<evidence type="ECO:0000313" key="2">
    <source>
        <dbReference type="Proteomes" id="UP001590950"/>
    </source>
</evidence>
<accession>A0ABR4AGH3</accession>
<reference evidence="1 2" key="1">
    <citation type="submission" date="2024-09" db="EMBL/GenBank/DDBJ databases">
        <title>Rethinking Asexuality: The Enigmatic Case of Functional Sexual Genes in Lepraria (Stereocaulaceae).</title>
        <authorList>
            <person name="Doellman M."/>
            <person name="Sun Y."/>
            <person name="Barcenas-Pena A."/>
            <person name="Lumbsch H.T."/>
            <person name="Grewe F."/>
        </authorList>
    </citation>
    <scope>NUCLEOTIDE SEQUENCE [LARGE SCALE GENOMIC DNA]</scope>
    <source>
        <strain evidence="1 2">Mercado 3170</strain>
    </source>
</reference>
<organism evidence="1 2">
    <name type="scientific">Stereocaulon virgatum</name>
    <dbReference type="NCBI Taxonomy" id="373712"/>
    <lineage>
        <taxon>Eukaryota</taxon>
        <taxon>Fungi</taxon>
        <taxon>Dikarya</taxon>
        <taxon>Ascomycota</taxon>
        <taxon>Pezizomycotina</taxon>
        <taxon>Lecanoromycetes</taxon>
        <taxon>OSLEUM clade</taxon>
        <taxon>Lecanoromycetidae</taxon>
        <taxon>Lecanorales</taxon>
        <taxon>Lecanorineae</taxon>
        <taxon>Stereocaulaceae</taxon>
        <taxon>Stereocaulon</taxon>
    </lineage>
</organism>
<evidence type="ECO:0000313" key="1">
    <source>
        <dbReference type="EMBL" id="KAL2044178.1"/>
    </source>
</evidence>